<proteinExistence type="predicted"/>
<dbReference type="InterPro" id="IPR010921">
    <property type="entry name" value="Trp_repressor/repl_initiator"/>
</dbReference>
<evidence type="ECO:0000313" key="2">
    <source>
        <dbReference type="Proteomes" id="UP000693689"/>
    </source>
</evidence>
<dbReference type="Gene3D" id="1.10.1750.10">
    <property type="match status" value="1"/>
</dbReference>
<dbReference type="Proteomes" id="UP000693689">
    <property type="component" value="Segment"/>
</dbReference>
<accession>A0A8E4UXH2</accession>
<sequence length="176" mass="20547">MNTKRNEDLKTIADIVSRVSGFNVRNNTRKREYVLSRCIYFRISKDVLKFNTTLDAIGSQVNLNFSTVLHSLSNFDVDVKLNKSWYKIYIDCLRTCIKVLSINDLALNKTVLVHGLINQRCEINDFKTEIERLKKSKIEKQHPFIQELNKLTPQQLFLLKERSGVMIKSVKNIKLQ</sequence>
<dbReference type="EMBL" id="MT732443">
    <property type="protein sequence ID" value="QQO97041.1"/>
    <property type="molecule type" value="Genomic_DNA"/>
</dbReference>
<dbReference type="SUPFAM" id="SSF48295">
    <property type="entry name" value="TrpR-like"/>
    <property type="match status" value="1"/>
</dbReference>
<dbReference type="GO" id="GO:0043565">
    <property type="term" value="F:sequence-specific DNA binding"/>
    <property type="evidence" value="ECO:0007669"/>
    <property type="project" value="InterPro"/>
</dbReference>
<gene>
    <name evidence="1" type="ORF">Nekkels1_4</name>
</gene>
<protein>
    <submittedName>
        <fullName evidence="1">Uncharacterized protein</fullName>
    </submittedName>
</protein>
<name>A0A8E4UXH2_9CAUD</name>
<organism evidence="1 2">
    <name type="scientific">Cellulophaga phage Nekkels_1</name>
    <dbReference type="NCBI Taxonomy" id="2745692"/>
    <lineage>
        <taxon>Viruses</taxon>
        <taxon>Duplodnaviria</taxon>
        <taxon>Heunggongvirae</taxon>
        <taxon>Uroviricota</taxon>
        <taxon>Caudoviricetes</taxon>
        <taxon>Assiduviridae</taxon>
        <taxon>Nekkelsvirus</taxon>
        <taxon>Nekkelsvirus Nekkels</taxon>
    </lineage>
</organism>
<keyword evidence="2" id="KW-1185">Reference proteome</keyword>
<reference evidence="1 2" key="1">
    <citation type="submission" date="2020-07" db="EMBL/GenBank/DDBJ databases">
        <title>Highly diverse flavobacterial phages as mortality factor during North Sea spring blooms.</title>
        <authorList>
            <person name="Bartlau N."/>
            <person name="Wichels A."/>
            <person name="Krohne G."/>
            <person name="Adriaenssens E.M."/>
            <person name="Heins A."/>
            <person name="Fuchs B.M."/>
            <person name="Amann R."/>
            <person name="Moraru C."/>
        </authorList>
    </citation>
    <scope>NUCLEOTIDE SEQUENCE [LARGE SCALE GENOMIC DNA]</scope>
</reference>
<evidence type="ECO:0000313" key="1">
    <source>
        <dbReference type="EMBL" id="QQO97041.1"/>
    </source>
</evidence>